<keyword evidence="1" id="KW-0862">Zinc</keyword>
<dbReference type="PROSITE" id="PS50157">
    <property type="entry name" value="ZINC_FINGER_C2H2_2"/>
    <property type="match status" value="1"/>
</dbReference>
<reference evidence="4" key="1">
    <citation type="submission" date="2025-08" db="UniProtKB">
        <authorList>
            <consortium name="RefSeq"/>
        </authorList>
    </citation>
    <scope>IDENTIFICATION</scope>
    <source>
        <tissue evidence="4">Whole body</tissue>
    </source>
</reference>
<evidence type="ECO:0000313" key="3">
    <source>
        <dbReference type="Proteomes" id="UP000504618"/>
    </source>
</evidence>
<keyword evidence="1" id="KW-0479">Metal-binding</keyword>
<accession>A0A6J1Q1L1</accession>
<keyword evidence="3" id="KW-1185">Reference proteome</keyword>
<dbReference type="OrthoDB" id="10045355at2759"/>
<dbReference type="Proteomes" id="UP000504618">
    <property type="component" value="Unplaced"/>
</dbReference>
<dbReference type="RefSeq" id="XP_024875366.1">
    <property type="nucleotide sequence ID" value="XM_025019598.1"/>
</dbReference>
<evidence type="ECO:0000256" key="1">
    <source>
        <dbReference type="PROSITE-ProRule" id="PRU00042"/>
    </source>
</evidence>
<sequence length="394" mass="45983">MLCYICNKDFKSLCLLICHFKRSHDLKTNSIFRCCKSNCLQIFKNLSSFKKHITRKHVNDKDIGNKFESQDCNFDDTQNDIQNNTEFDASASHSTASLVSNYPVCTSYDDINETRTSEIIEIENSSIPEFQMEESLKKMVDSVTEFVLTLHNNNNFSRKDVFKIQKYANKCLIDPLLDIMKSFINNKLHANSSVYNEFSSLISNCRNPFKFLNTDYLLYKWLKSENYIENVQEFTIDDAISGIHRNGSFIYGEKEIKGALMPLRFQFRKIFEKGGLLKRTLDNIDCLQKCPIFTNFVQGELWKQKTKLYSDKIVMPYFLYLDEFEINNPLGSHSKVHSICNFYYSFPCFPVEESKLENVFFAAIIKSTDIKNYGNEKCFQSLINELKYLEINAV</sequence>
<dbReference type="PROSITE" id="PS00028">
    <property type="entry name" value="ZINC_FINGER_C2H2_1"/>
    <property type="match status" value="2"/>
</dbReference>
<feature type="domain" description="C2H2-type" evidence="2">
    <location>
        <begin position="32"/>
        <end position="62"/>
    </location>
</feature>
<protein>
    <submittedName>
        <fullName evidence="4">Uncharacterized protein LOC112456837</fullName>
    </submittedName>
</protein>
<dbReference type="InterPro" id="IPR013087">
    <property type="entry name" value="Znf_C2H2_type"/>
</dbReference>
<name>A0A6J1Q1L1_9HYME</name>
<proteinExistence type="predicted"/>
<organism evidence="3 4">
    <name type="scientific">Temnothorax curvispinosus</name>
    <dbReference type="NCBI Taxonomy" id="300111"/>
    <lineage>
        <taxon>Eukaryota</taxon>
        <taxon>Metazoa</taxon>
        <taxon>Ecdysozoa</taxon>
        <taxon>Arthropoda</taxon>
        <taxon>Hexapoda</taxon>
        <taxon>Insecta</taxon>
        <taxon>Pterygota</taxon>
        <taxon>Neoptera</taxon>
        <taxon>Endopterygota</taxon>
        <taxon>Hymenoptera</taxon>
        <taxon>Apocrita</taxon>
        <taxon>Aculeata</taxon>
        <taxon>Formicoidea</taxon>
        <taxon>Formicidae</taxon>
        <taxon>Myrmicinae</taxon>
        <taxon>Temnothorax</taxon>
    </lineage>
</organism>
<dbReference type="GO" id="GO:0008270">
    <property type="term" value="F:zinc ion binding"/>
    <property type="evidence" value="ECO:0007669"/>
    <property type="project" value="UniProtKB-KW"/>
</dbReference>
<dbReference type="GeneID" id="112456837"/>
<evidence type="ECO:0000313" key="4">
    <source>
        <dbReference type="RefSeq" id="XP_024875366.1"/>
    </source>
</evidence>
<gene>
    <name evidence="4" type="primary">LOC112456837</name>
</gene>
<evidence type="ECO:0000259" key="2">
    <source>
        <dbReference type="PROSITE" id="PS50157"/>
    </source>
</evidence>
<keyword evidence="1" id="KW-0863">Zinc-finger</keyword>
<dbReference type="AlphaFoldDB" id="A0A6J1Q1L1"/>